<gene>
    <name evidence="1" type="ORF">ENT43_02860</name>
</gene>
<name>A0A7C4M345_UNCC3</name>
<comment type="caution">
    <text evidence="1">The sequence shown here is derived from an EMBL/GenBank/DDBJ whole genome shotgun (WGS) entry which is preliminary data.</text>
</comment>
<dbReference type="Gene3D" id="3.90.1720.10">
    <property type="entry name" value="endopeptidase domain like (from Nostoc punctiforme)"/>
    <property type="match status" value="1"/>
</dbReference>
<organism evidence="1">
    <name type="scientific">candidate division CPR3 bacterium</name>
    <dbReference type="NCBI Taxonomy" id="2268181"/>
    <lineage>
        <taxon>Bacteria</taxon>
        <taxon>Bacteria division CPR3</taxon>
    </lineage>
</organism>
<protein>
    <recommendedName>
        <fullName evidence="2">NlpC/P60 domain-containing protein</fullName>
    </recommendedName>
</protein>
<evidence type="ECO:0008006" key="2">
    <source>
        <dbReference type="Google" id="ProtNLM"/>
    </source>
</evidence>
<sequence length="230" mass="26406">MTIQEKIENYISDYTRMKIGRLSLNCPYWSNRLKNGRVTVRGIFNGKGLSSQIKKELTKEVNLCQKKILNKYDLYKLAKRKRLGIDCSGFAFRVLEELVRLGYKNCKIANLEGLYKGGINRTNADMLTAKNFVFPVDKISDYQMGDLIRMLGGRHIAVIIKVTSNQIIYAHSSNKTKVQGVHLGKIKIVDINRPLLEQKWLEKTKTGENIVQKYFDPARGDGVFRLKIFV</sequence>
<proteinExistence type="predicted"/>
<dbReference type="AlphaFoldDB" id="A0A7C4M345"/>
<evidence type="ECO:0000313" key="1">
    <source>
        <dbReference type="EMBL" id="HGT71173.1"/>
    </source>
</evidence>
<dbReference type="EMBL" id="DSYQ01000012">
    <property type="protein sequence ID" value="HGT71173.1"/>
    <property type="molecule type" value="Genomic_DNA"/>
</dbReference>
<reference evidence="1" key="1">
    <citation type="journal article" date="2020" name="mSystems">
        <title>Genome- and Community-Level Interaction Insights into Carbon Utilization and Element Cycling Functions of Hydrothermarchaeota in Hydrothermal Sediment.</title>
        <authorList>
            <person name="Zhou Z."/>
            <person name="Liu Y."/>
            <person name="Xu W."/>
            <person name="Pan J."/>
            <person name="Luo Z.H."/>
            <person name="Li M."/>
        </authorList>
    </citation>
    <scope>NUCLEOTIDE SEQUENCE [LARGE SCALE GENOMIC DNA]</scope>
    <source>
        <strain evidence="1">SpSt-579</strain>
    </source>
</reference>
<accession>A0A7C4M345</accession>